<name>A0A9P5Q9Z3_9AGAR</name>
<evidence type="ECO:0000313" key="2">
    <source>
        <dbReference type="Proteomes" id="UP000772434"/>
    </source>
</evidence>
<keyword evidence="2" id="KW-1185">Reference proteome</keyword>
<dbReference type="Proteomes" id="UP000772434">
    <property type="component" value="Unassembled WGS sequence"/>
</dbReference>
<comment type="caution">
    <text evidence="1">The sequence shown here is derived from an EMBL/GenBank/DDBJ whole genome shotgun (WGS) entry which is preliminary data.</text>
</comment>
<dbReference type="AlphaFoldDB" id="A0A9P5Q9Z3"/>
<gene>
    <name evidence="1" type="ORF">BDP27DRAFT_1309344</name>
</gene>
<dbReference type="OrthoDB" id="5415522at2759"/>
<dbReference type="EMBL" id="JADNRY010000001">
    <property type="protein sequence ID" value="KAF9078278.1"/>
    <property type="molecule type" value="Genomic_DNA"/>
</dbReference>
<evidence type="ECO:0000313" key="1">
    <source>
        <dbReference type="EMBL" id="KAF9078278.1"/>
    </source>
</evidence>
<accession>A0A9P5Q9Z3</accession>
<proteinExistence type="predicted"/>
<sequence length="92" mass="10313">MIIATHRLTSHERLNSPSSFPSGYTITSSGINSQGNHYCTRDYGNGYNAYCYFNHNGSYYYNNPDGSTYYNSGTGYSRYTSPSGQSYVQIGR</sequence>
<reference evidence="1" key="1">
    <citation type="submission" date="2020-11" db="EMBL/GenBank/DDBJ databases">
        <authorList>
            <consortium name="DOE Joint Genome Institute"/>
            <person name="Ahrendt S."/>
            <person name="Riley R."/>
            <person name="Andreopoulos W."/>
            <person name="Labutti K."/>
            <person name="Pangilinan J."/>
            <person name="Ruiz-Duenas F.J."/>
            <person name="Barrasa J.M."/>
            <person name="Sanchez-Garcia M."/>
            <person name="Camarero S."/>
            <person name="Miyauchi S."/>
            <person name="Serrano A."/>
            <person name="Linde D."/>
            <person name="Babiker R."/>
            <person name="Drula E."/>
            <person name="Ayuso-Fernandez I."/>
            <person name="Pacheco R."/>
            <person name="Padilla G."/>
            <person name="Ferreira P."/>
            <person name="Barriuso J."/>
            <person name="Kellner H."/>
            <person name="Castanera R."/>
            <person name="Alfaro M."/>
            <person name="Ramirez L."/>
            <person name="Pisabarro A.G."/>
            <person name="Kuo A."/>
            <person name="Tritt A."/>
            <person name="Lipzen A."/>
            <person name="He G."/>
            <person name="Yan M."/>
            <person name="Ng V."/>
            <person name="Cullen D."/>
            <person name="Martin F."/>
            <person name="Rosso M.-N."/>
            <person name="Henrissat B."/>
            <person name="Hibbett D."/>
            <person name="Martinez A.T."/>
            <person name="Grigoriev I.V."/>
        </authorList>
    </citation>
    <scope>NUCLEOTIDE SEQUENCE</scope>
    <source>
        <strain evidence="1">AH 40177</strain>
    </source>
</reference>
<organism evidence="1 2">
    <name type="scientific">Rhodocollybia butyracea</name>
    <dbReference type="NCBI Taxonomy" id="206335"/>
    <lineage>
        <taxon>Eukaryota</taxon>
        <taxon>Fungi</taxon>
        <taxon>Dikarya</taxon>
        <taxon>Basidiomycota</taxon>
        <taxon>Agaricomycotina</taxon>
        <taxon>Agaricomycetes</taxon>
        <taxon>Agaricomycetidae</taxon>
        <taxon>Agaricales</taxon>
        <taxon>Marasmiineae</taxon>
        <taxon>Omphalotaceae</taxon>
        <taxon>Rhodocollybia</taxon>
    </lineage>
</organism>
<protein>
    <submittedName>
        <fullName evidence="1">Uncharacterized protein</fullName>
    </submittedName>
</protein>